<dbReference type="EMBL" id="CP008949">
    <property type="protein sequence ID" value="AII10921.1"/>
    <property type="molecule type" value="Genomic_DNA"/>
</dbReference>
<dbReference type="InterPro" id="IPR023606">
    <property type="entry name" value="CoA-Trfase_III_dom_1_sf"/>
</dbReference>
<gene>
    <name evidence="1" type="ORF">EP51_43085</name>
</gene>
<dbReference type="RefSeq" id="WP_128643323.1">
    <property type="nucleotide sequence ID" value="NZ_CP008949.1"/>
</dbReference>
<dbReference type="Gene3D" id="3.40.50.10540">
    <property type="entry name" value="Crotonobetainyl-coa:carnitine coa-transferase, domain 1"/>
    <property type="match status" value="1"/>
</dbReference>
<proteinExistence type="predicted"/>
<dbReference type="SUPFAM" id="SSF89796">
    <property type="entry name" value="CoA-transferase family III (CaiB/BaiF)"/>
    <property type="match status" value="1"/>
</dbReference>
<dbReference type="Pfam" id="PF02515">
    <property type="entry name" value="CoA_transf_3"/>
    <property type="match status" value="1"/>
</dbReference>
<dbReference type="InterPro" id="IPR050509">
    <property type="entry name" value="CoA-transferase_III"/>
</dbReference>
<dbReference type="Gene3D" id="3.30.1540.10">
    <property type="entry name" value="formyl-coa transferase, domain 3"/>
    <property type="match status" value="1"/>
</dbReference>
<dbReference type="InterPro" id="IPR003673">
    <property type="entry name" value="CoA-Trfase_fam_III"/>
</dbReference>
<name>A0A076EYQ9_RHOOP</name>
<dbReference type="InterPro" id="IPR044855">
    <property type="entry name" value="CoA-Trfase_III_dom3_sf"/>
</dbReference>
<accession>A0A076EYQ9</accession>
<reference evidence="1 2" key="1">
    <citation type="submission" date="2014-07" db="EMBL/GenBank/DDBJ databases">
        <title>Genome Sequence of Rhodococcus opacus Strain R7, a Biodegrader of Mono- and Polycyclic Aromatic Hydrocarbons.</title>
        <authorList>
            <person name="Di Gennaro P."/>
            <person name="Zampolli J."/>
            <person name="Presti I."/>
            <person name="Cappelletti M."/>
            <person name="D'Ursi P."/>
            <person name="Orro A."/>
            <person name="Mezzelani A."/>
            <person name="Milanesi L."/>
        </authorList>
    </citation>
    <scope>NUCLEOTIDE SEQUENCE [LARGE SCALE GENOMIC DNA]</scope>
    <source>
        <strain evidence="1 2">R7</strain>
        <plasmid evidence="1">pPDG2</plasmid>
    </source>
</reference>
<organism evidence="1 2">
    <name type="scientific">Rhodococcus opacus</name>
    <name type="common">Nocardia opaca</name>
    <dbReference type="NCBI Taxonomy" id="37919"/>
    <lineage>
        <taxon>Bacteria</taxon>
        <taxon>Bacillati</taxon>
        <taxon>Actinomycetota</taxon>
        <taxon>Actinomycetes</taxon>
        <taxon>Mycobacteriales</taxon>
        <taxon>Nocardiaceae</taxon>
        <taxon>Rhodococcus</taxon>
    </lineage>
</organism>
<evidence type="ECO:0000313" key="1">
    <source>
        <dbReference type="EMBL" id="AII10921.1"/>
    </source>
</evidence>
<dbReference type="PANTHER" id="PTHR48228">
    <property type="entry name" value="SUCCINYL-COA--D-CITRAMALATE COA-TRANSFERASE"/>
    <property type="match status" value="1"/>
</dbReference>
<dbReference type="Proteomes" id="UP000028488">
    <property type="component" value="Plasmid pPDG2"/>
</dbReference>
<geneLocation type="plasmid" evidence="1 2">
    <name>pPDG2</name>
</geneLocation>
<protein>
    <submittedName>
        <fullName evidence="1">Carnitine dehydratase</fullName>
    </submittedName>
</protein>
<dbReference type="AlphaFoldDB" id="A0A076EYQ9"/>
<dbReference type="GO" id="GO:0003824">
    <property type="term" value="F:catalytic activity"/>
    <property type="evidence" value="ECO:0007669"/>
    <property type="project" value="InterPro"/>
</dbReference>
<evidence type="ECO:0000313" key="2">
    <source>
        <dbReference type="Proteomes" id="UP000028488"/>
    </source>
</evidence>
<dbReference type="PANTHER" id="PTHR48228:SF5">
    <property type="entry name" value="ALPHA-METHYLACYL-COA RACEMASE"/>
    <property type="match status" value="1"/>
</dbReference>
<sequence>MSDDGGGQVLSQDDRPATGPLAGVRIIELGGIGPGPFAAMLLSDMGADVIRVDRPGSDTGLGAADVLRRGRRSIALDLSKPRGVKALLQLVESADALIEGYRPGVAERIGVGPEHCARRNPRLVYGRMTGWGQHGPWSQMAGHDINYLSLTGALHAIGRADQPPTVPLNVLGDFGGGSTYLVIGILAAMLEARASGRGQVVDAAIVDGAASLTTMLHGMLHAGSWTDKRGVNLLDSGTPWYDVYETFDGGWVSVGPLEARFYRQFHELLGLPEEFARRPKPDGWAVLRKSIAERFRTKTRDEWSAIFAGTDACVAPILTMTEAPDHEHLRGREVFVEIEGVRQPAPAPRFDRTPGAIQRPPAVVGEHTREVLDEWGVRDIDTLISEDAAIQA</sequence>
<keyword evidence="1" id="KW-0614">Plasmid</keyword>